<evidence type="ECO:0000313" key="2">
    <source>
        <dbReference type="Proteomes" id="UP000269945"/>
    </source>
</evidence>
<evidence type="ECO:0000313" key="1">
    <source>
        <dbReference type="EMBL" id="VCW78595.1"/>
    </source>
</evidence>
<dbReference type="EMBL" id="CYRY02010343">
    <property type="protein sequence ID" value="VCW78595.1"/>
    <property type="molecule type" value="Genomic_DNA"/>
</dbReference>
<accession>A0A9X9LPR5</accession>
<protein>
    <submittedName>
        <fullName evidence="1">Uncharacterized protein</fullName>
    </submittedName>
</protein>
<dbReference type="AlphaFoldDB" id="A0A9X9LPR5"/>
<reference evidence="1 2" key="1">
    <citation type="submission" date="2018-10" db="EMBL/GenBank/DDBJ databases">
        <authorList>
            <person name="Ekblom R."/>
            <person name="Jareborg N."/>
        </authorList>
    </citation>
    <scope>NUCLEOTIDE SEQUENCE [LARGE SCALE GENOMIC DNA]</scope>
    <source>
        <tissue evidence="1">Muscle</tissue>
    </source>
</reference>
<dbReference type="Proteomes" id="UP000269945">
    <property type="component" value="Unassembled WGS sequence"/>
</dbReference>
<comment type="caution">
    <text evidence="1">The sequence shown here is derived from an EMBL/GenBank/DDBJ whole genome shotgun (WGS) entry which is preliminary data.</text>
</comment>
<gene>
    <name evidence="1" type="ORF">BN2614_LOCUS1</name>
</gene>
<keyword evidence="2" id="KW-1185">Reference proteome</keyword>
<feature type="non-terminal residue" evidence="1">
    <location>
        <position position="41"/>
    </location>
</feature>
<organism evidence="1 2">
    <name type="scientific">Gulo gulo</name>
    <name type="common">Wolverine</name>
    <name type="synonym">Gluton</name>
    <dbReference type="NCBI Taxonomy" id="48420"/>
    <lineage>
        <taxon>Eukaryota</taxon>
        <taxon>Metazoa</taxon>
        <taxon>Chordata</taxon>
        <taxon>Craniata</taxon>
        <taxon>Vertebrata</taxon>
        <taxon>Euteleostomi</taxon>
        <taxon>Mammalia</taxon>
        <taxon>Eutheria</taxon>
        <taxon>Laurasiatheria</taxon>
        <taxon>Carnivora</taxon>
        <taxon>Caniformia</taxon>
        <taxon>Musteloidea</taxon>
        <taxon>Mustelidae</taxon>
        <taxon>Guloninae</taxon>
        <taxon>Gulo</taxon>
    </lineage>
</organism>
<sequence>MFFGNTVKLKSKRLCQFMVMWTEEGIMGSCWIDFNCVQLKY</sequence>
<proteinExistence type="predicted"/>
<name>A0A9X9LPR5_GULGU</name>